<dbReference type="AlphaFoldDB" id="A0A4P9Z7J4"/>
<evidence type="ECO:0000313" key="1">
    <source>
        <dbReference type="EMBL" id="RKP28438.1"/>
    </source>
</evidence>
<organism evidence="1 2">
    <name type="scientific">Metschnikowia bicuspidata</name>
    <dbReference type="NCBI Taxonomy" id="27322"/>
    <lineage>
        <taxon>Eukaryota</taxon>
        <taxon>Fungi</taxon>
        <taxon>Dikarya</taxon>
        <taxon>Ascomycota</taxon>
        <taxon>Saccharomycotina</taxon>
        <taxon>Pichiomycetes</taxon>
        <taxon>Metschnikowiaceae</taxon>
        <taxon>Metschnikowia</taxon>
    </lineage>
</organism>
<reference evidence="2" key="1">
    <citation type="journal article" date="2018" name="Nat. Microbiol.">
        <title>Leveraging single-cell genomics to expand the fungal tree of life.</title>
        <authorList>
            <person name="Ahrendt S.R."/>
            <person name="Quandt C.A."/>
            <person name="Ciobanu D."/>
            <person name="Clum A."/>
            <person name="Salamov A."/>
            <person name="Andreopoulos B."/>
            <person name="Cheng J.F."/>
            <person name="Woyke T."/>
            <person name="Pelin A."/>
            <person name="Henrissat B."/>
            <person name="Reynolds N.K."/>
            <person name="Benny G.L."/>
            <person name="Smith M.E."/>
            <person name="James T.Y."/>
            <person name="Grigoriev I.V."/>
        </authorList>
    </citation>
    <scope>NUCLEOTIDE SEQUENCE [LARGE SCALE GENOMIC DNA]</scope>
    <source>
        <strain evidence="2">Baker2002</strain>
    </source>
</reference>
<keyword evidence="2" id="KW-1185">Reference proteome</keyword>
<protein>
    <submittedName>
        <fullName evidence="1">Uncharacterized protein</fullName>
    </submittedName>
</protein>
<evidence type="ECO:0000313" key="2">
    <source>
        <dbReference type="Proteomes" id="UP000268321"/>
    </source>
</evidence>
<accession>A0A4P9Z7J4</accession>
<gene>
    <name evidence="1" type="ORF">METBISCDRAFT_25036</name>
</gene>
<dbReference type="Proteomes" id="UP000268321">
    <property type="component" value="Unassembled WGS sequence"/>
</dbReference>
<dbReference type="OrthoDB" id="4077205at2759"/>
<name>A0A4P9Z7J4_9ASCO</name>
<proteinExistence type="predicted"/>
<sequence length="299" mass="33185">MLHDRNAAVRAIVAAAGPGLLTIHTQLDAIDSFVACVNQDPAAGSVLKAVFLRVRETLRSLELPAVPRLQLDKKKALLLGHTFPDAFPDALALLTTNGVYIEQWGVPEVSPEKIVEQYLSGQNDNLPVFVRVKMRVEKEEFQLPGGDLLARLDQLLRPLGYTYNALKQELQPLENKQKTESEFSCTVRLRYPLPRDWHAHVDPYTWFCSCSTYSKTVGPEQLIERFQAASAIIEDDEPHTPIDCFLLRGAAHLSLPVCQHLLAVLLAILNWDLVRTQGLISCTVVTGGELLETETGGID</sequence>
<dbReference type="EMBL" id="ML004898">
    <property type="protein sequence ID" value="RKP28438.1"/>
    <property type="molecule type" value="Genomic_DNA"/>
</dbReference>